<evidence type="ECO:0000256" key="1">
    <source>
        <dbReference type="SAM" id="Coils"/>
    </source>
</evidence>
<evidence type="ECO:0000313" key="4">
    <source>
        <dbReference type="Proteomes" id="UP000605846"/>
    </source>
</evidence>
<accession>A0A8H7BJA7</accession>
<name>A0A8H7BJA7_9FUNG</name>
<evidence type="ECO:0000256" key="2">
    <source>
        <dbReference type="SAM" id="MobiDB-lite"/>
    </source>
</evidence>
<keyword evidence="1" id="KW-0175">Coiled coil</keyword>
<organism evidence="3 4">
    <name type="scientific">Apophysomyces ossiformis</name>
    <dbReference type="NCBI Taxonomy" id="679940"/>
    <lineage>
        <taxon>Eukaryota</taxon>
        <taxon>Fungi</taxon>
        <taxon>Fungi incertae sedis</taxon>
        <taxon>Mucoromycota</taxon>
        <taxon>Mucoromycotina</taxon>
        <taxon>Mucoromycetes</taxon>
        <taxon>Mucorales</taxon>
        <taxon>Mucorineae</taxon>
        <taxon>Mucoraceae</taxon>
        <taxon>Apophysomyces</taxon>
    </lineage>
</organism>
<evidence type="ECO:0000313" key="3">
    <source>
        <dbReference type="EMBL" id="KAF7721100.1"/>
    </source>
</evidence>
<feature type="coiled-coil region" evidence="1">
    <location>
        <begin position="246"/>
        <end position="273"/>
    </location>
</feature>
<feature type="compositionally biased region" description="Acidic residues" evidence="2">
    <location>
        <begin position="142"/>
        <end position="153"/>
    </location>
</feature>
<reference evidence="3" key="1">
    <citation type="submission" date="2020-01" db="EMBL/GenBank/DDBJ databases">
        <title>Genome Sequencing of Three Apophysomyces-Like Fungal Strains Confirms a Novel Fungal Genus in the Mucoromycota with divergent Burkholderia-like Endosymbiotic Bacteria.</title>
        <authorList>
            <person name="Stajich J.E."/>
            <person name="Macias A.M."/>
            <person name="Carter-House D."/>
            <person name="Lovett B."/>
            <person name="Kasson L.R."/>
            <person name="Berry K."/>
            <person name="Grigoriev I."/>
            <person name="Chang Y."/>
            <person name="Spatafora J."/>
            <person name="Kasson M.T."/>
        </authorList>
    </citation>
    <scope>NUCLEOTIDE SEQUENCE</scope>
    <source>
        <strain evidence="3">NRRL A-21654</strain>
    </source>
</reference>
<dbReference type="Proteomes" id="UP000605846">
    <property type="component" value="Unassembled WGS sequence"/>
</dbReference>
<comment type="caution">
    <text evidence="3">The sequence shown here is derived from an EMBL/GenBank/DDBJ whole genome shotgun (WGS) entry which is preliminary data.</text>
</comment>
<gene>
    <name evidence="3" type="ORF">EC973_005401</name>
</gene>
<sequence length="325" mass="37457">MHELAKTLDDTKKNVKTLETLKRQHTKLVKGATKLVAGLRSSYEEKQAICQKRIRDKRKAGKHENVTEKEAAFHQQKLSYEALKAAKLDWSNQQMALNQVHDRLANARRKKYKLEQLVKARQKKKGKSPAGRKGRKSKEEDEKMEEADGDEEDAKYKKEKEKKDDEHNDDDEEEEEEEEEKRIACADPKVGDAPAVKTAFTIDIRCWVSMTTMMISDVSPTDMLQLPKPIRITAKSLDETTFARTFRKKRERRKKSNAEVLAAEEQLKKTSMEKAMSVQDVIRCQELIVSLTWTAIDNVYIYRLVGAVERRSGTFTIRTGGTKKR</sequence>
<feature type="compositionally biased region" description="Basic and acidic residues" evidence="2">
    <location>
        <begin position="154"/>
        <end position="166"/>
    </location>
</feature>
<feature type="compositionally biased region" description="Acidic residues" evidence="2">
    <location>
        <begin position="167"/>
        <end position="179"/>
    </location>
</feature>
<proteinExistence type="predicted"/>
<dbReference type="EMBL" id="JABAYA010000306">
    <property type="protein sequence ID" value="KAF7721100.1"/>
    <property type="molecule type" value="Genomic_DNA"/>
</dbReference>
<feature type="compositionally biased region" description="Basic residues" evidence="2">
    <location>
        <begin position="120"/>
        <end position="136"/>
    </location>
</feature>
<feature type="region of interest" description="Disordered" evidence="2">
    <location>
        <begin position="113"/>
        <end position="186"/>
    </location>
</feature>
<protein>
    <submittedName>
        <fullName evidence="3">Uncharacterized protein</fullName>
    </submittedName>
</protein>
<keyword evidence="4" id="KW-1185">Reference proteome</keyword>
<dbReference type="AlphaFoldDB" id="A0A8H7BJA7"/>